<dbReference type="Proteomes" id="UP000075420">
    <property type="component" value="Unassembled WGS sequence"/>
</dbReference>
<evidence type="ECO:0000313" key="4">
    <source>
        <dbReference type="Proteomes" id="UP000075420"/>
    </source>
</evidence>
<sequence length="286" mass="31459">MATLLGTYDLTSRYTGDVEQTRGWIIEWEVPVLLNASQAWGVVGQWYFNLESGIYHNPSGWHVYYFADDNGIAGNHPSCALGTWDGGSLCEGALSSLQPGQRVAFKYEWCTPSRVADVNGAEICLYVDMKDGAGWQFLAQDARGTVEMYAHDIEHFRDVGPEYTEPQFSCDAPIKMIRQEVKTTSGAWQTMTGASTWSFHDAAPYVYQNKNLTASPATWEACTSSNVCSGAPAWASAQAYPPSTQVTSGGRLYEAKWHIGWSHPSCPPSNPASWCPAEWTDLGPCN</sequence>
<proteinExistence type="predicted"/>
<evidence type="ECO:0000259" key="2">
    <source>
        <dbReference type="SMART" id="SM00495"/>
    </source>
</evidence>
<dbReference type="GO" id="GO:0030246">
    <property type="term" value="F:carbohydrate binding"/>
    <property type="evidence" value="ECO:0007669"/>
    <property type="project" value="InterPro"/>
</dbReference>
<gene>
    <name evidence="3" type="ORF">BE08_12170</name>
</gene>
<dbReference type="EMBL" id="JELY01001031">
    <property type="protein sequence ID" value="KYF57149.1"/>
    <property type="molecule type" value="Genomic_DNA"/>
</dbReference>
<dbReference type="SUPFAM" id="SSF51055">
    <property type="entry name" value="Carbohydrate binding domain"/>
    <property type="match status" value="1"/>
</dbReference>
<comment type="caution">
    <text evidence="3">The sequence shown here is derived from an EMBL/GenBank/DDBJ whole genome shotgun (WGS) entry which is preliminary data.</text>
</comment>
<dbReference type="SMART" id="SM00495">
    <property type="entry name" value="ChtBD3"/>
    <property type="match status" value="1"/>
</dbReference>
<dbReference type="GO" id="GO:0005576">
    <property type="term" value="C:extracellular region"/>
    <property type="evidence" value="ECO:0007669"/>
    <property type="project" value="InterPro"/>
</dbReference>
<dbReference type="GO" id="GO:0005975">
    <property type="term" value="P:carbohydrate metabolic process"/>
    <property type="evidence" value="ECO:0007669"/>
    <property type="project" value="InterPro"/>
</dbReference>
<accession>A0A150PN88</accession>
<name>A0A150PN88_SORCE</name>
<organism evidence="3 4">
    <name type="scientific">Sorangium cellulosum</name>
    <name type="common">Polyangium cellulosum</name>
    <dbReference type="NCBI Taxonomy" id="56"/>
    <lineage>
        <taxon>Bacteria</taxon>
        <taxon>Pseudomonadati</taxon>
        <taxon>Myxococcota</taxon>
        <taxon>Polyangia</taxon>
        <taxon>Polyangiales</taxon>
        <taxon>Polyangiaceae</taxon>
        <taxon>Sorangium</taxon>
    </lineage>
</organism>
<evidence type="ECO:0000256" key="1">
    <source>
        <dbReference type="ARBA" id="ARBA00022801"/>
    </source>
</evidence>
<dbReference type="Gene3D" id="2.10.10.20">
    <property type="entry name" value="Carbohydrate-binding module superfamily 5/12"/>
    <property type="match status" value="1"/>
</dbReference>
<dbReference type="InterPro" id="IPR003610">
    <property type="entry name" value="CBM5/12"/>
</dbReference>
<keyword evidence="1" id="KW-0378">Hydrolase</keyword>
<dbReference type="InterPro" id="IPR036573">
    <property type="entry name" value="CBM_sf_5/12"/>
</dbReference>
<dbReference type="GO" id="GO:0004553">
    <property type="term" value="F:hydrolase activity, hydrolyzing O-glycosyl compounds"/>
    <property type="evidence" value="ECO:0007669"/>
    <property type="project" value="InterPro"/>
</dbReference>
<reference evidence="3 4" key="1">
    <citation type="submission" date="2014-02" db="EMBL/GenBank/DDBJ databases">
        <title>The small core and large imbalanced accessory genome model reveals a collaborative survival strategy of Sorangium cellulosum strains in nature.</title>
        <authorList>
            <person name="Han K."/>
            <person name="Peng R."/>
            <person name="Blom J."/>
            <person name="Li Y.-Z."/>
        </authorList>
    </citation>
    <scope>NUCLEOTIDE SEQUENCE [LARGE SCALE GENOMIC DNA]</scope>
    <source>
        <strain evidence="3 4">So0157-25</strain>
    </source>
</reference>
<feature type="domain" description="Chitin-binding type-3" evidence="2">
    <location>
        <begin position="231"/>
        <end position="277"/>
    </location>
</feature>
<dbReference type="AlphaFoldDB" id="A0A150PN88"/>
<protein>
    <recommendedName>
        <fullName evidence="2">Chitin-binding type-3 domain-containing protein</fullName>
    </recommendedName>
</protein>
<evidence type="ECO:0000313" key="3">
    <source>
        <dbReference type="EMBL" id="KYF57149.1"/>
    </source>
</evidence>